<name>A0A1V2ZZX4_9GAMM</name>
<reference evidence="1 2" key="1">
    <citation type="submission" date="2017-02" db="EMBL/GenBank/DDBJ databases">
        <title>Genomic diversity within the haloalkaliphilic genus Thioalkalivibrio.</title>
        <authorList>
            <person name="Ahn A.-C."/>
            <person name="Meier-Kolthoff J."/>
            <person name="Overmars L."/>
            <person name="Richter M."/>
            <person name="Woyke T."/>
            <person name="Sorokin D.Y."/>
            <person name="Muyzer G."/>
        </authorList>
    </citation>
    <scope>NUCLEOTIDE SEQUENCE [LARGE SCALE GENOMIC DNA]</scope>
    <source>
        <strain evidence="1 2">HL17</strain>
    </source>
</reference>
<accession>A0A1V2ZZX4</accession>
<evidence type="ECO:0000313" key="2">
    <source>
        <dbReference type="Proteomes" id="UP000189177"/>
    </source>
</evidence>
<gene>
    <name evidence="1" type="ORF">B1A74_04725</name>
</gene>
<dbReference type="AlphaFoldDB" id="A0A1V2ZZX4"/>
<sequence>MSTEDLADLADGTLPPEAVTAHARSVAARWGEDRVLDDETELAAAERVRHDPLVDLPLLREDRMFIERCVVGRSDRHDLLTEYRRQWLAAADAEGSEIRRDNAARRAANAWLRSAAACSG</sequence>
<dbReference type="OrthoDB" id="5788131at2"/>
<dbReference type="STRING" id="252474.B1A74_04725"/>
<organism evidence="1 2">
    <name type="scientific">Thioalkalivibrio halophilus</name>
    <dbReference type="NCBI Taxonomy" id="252474"/>
    <lineage>
        <taxon>Bacteria</taxon>
        <taxon>Pseudomonadati</taxon>
        <taxon>Pseudomonadota</taxon>
        <taxon>Gammaproteobacteria</taxon>
        <taxon>Chromatiales</taxon>
        <taxon>Ectothiorhodospiraceae</taxon>
        <taxon>Thioalkalivibrio</taxon>
    </lineage>
</organism>
<dbReference type="EMBL" id="MUZR01000013">
    <property type="protein sequence ID" value="OOC10657.1"/>
    <property type="molecule type" value="Genomic_DNA"/>
</dbReference>
<keyword evidence="2" id="KW-1185">Reference proteome</keyword>
<dbReference type="Proteomes" id="UP000189177">
    <property type="component" value="Unassembled WGS sequence"/>
</dbReference>
<comment type="caution">
    <text evidence="1">The sequence shown here is derived from an EMBL/GenBank/DDBJ whole genome shotgun (WGS) entry which is preliminary data.</text>
</comment>
<evidence type="ECO:0000313" key="1">
    <source>
        <dbReference type="EMBL" id="OOC10657.1"/>
    </source>
</evidence>
<protein>
    <submittedName>
        <fullName evidence="1">Uncharacterized protein</fullName>
    </submittedName>
</protein>
<proteinExistence type="predicted"/>